<dbReference type="PANTHER" id="PTHR43048:SF3">
    <property type="entry name" value="METHYLMALONYL-COA EPIMERASE, MITOCHONDRIAL"/>
    <property type="match status" value="1"/>
</dbReference>
<evidence type="ECO:0000259" key="2">
    <source>
        <dbReference type="PROSITE" id="PS51819"/>
    </source>
</evidence>
<feature type="domain" description="VOC" evidence="2">
    <location>
        <begin position="157"/>
        <end position="273"/>
    </location>
</feature>
<sequence>MPNSIQIKTINHVGIPIWDRRVSLKFYRDVLGLQVIPSMVDSPNIVWTRTLDGTMVHLIEPPDGETLGGSHTAFEVQNFDNIVTDIKASEYHDISDVGERHDGQKCIFVADDDGNRLEFTTASGLKPSSRVADALGYTTEKGTNVVVPSSSEIRISGINHVGLPTNNRVRSMKMYRDLLNIKVIPHQIEGNALTWTELADGSMVHVIDPPRSVGTRGDGRQHVAFEVADIESTAEFLINSDVEIVEGIGTRHDGQQFLFVYDPDGNRIEIATRGDHYETNRTADENGYTSENRVLL</sequence>
<evidence type="ECO:0000256" key="1">
    <source>
        <dbReference type="ARBA" id="ARBA00022723"/>
    </source>
</evidence>
<dbReference type="GO" id="GO:0046872">
    <property type="term" value="F:metal ion binding"/>
    <property type="evidence" value="ECO:0007669"/>
    <property type="project" value="UniProtKB-KW"/>
</dbReference>
<dbReference type="GO" id="GO:0004493">
    <property type="term" value="F:methylmalonyl-CoA epimerase activity"/>
    <property type="evidence" value="ECO:0007669"/>
    <property type="project" value="TreeGrafter"/>
</dbReference>
<organism evidence="3">
    <name type="scientific">marine metagenome</name>
    <dbReference type="NCBI Taxonomy" id="408172"/>
    <lineage>
        <taxon>unclassified sequences</taxon>
        <taxon>metagenomes</taxon>
        <taxon>ecological metagenomes</taxon>
    </lineage>
</organism>
<dbReference type="CDD" id="cd06587">
    <property type="entry name" value="VOC"/>
    <property type="match status" value="1"/>
</dbReference>
<dbReference type="InterPro" id="IPR004360">
    <property type="entry name" value="Glyas_Fos-R_dOase_dom"/>
</dbReference>
<dbReference type="PROSITE" id="PS00934">
    <property type="entry name" value="GLYOXALASE_I_1"/>
    <property type="match status" value="1"/>
</dbReference>
<dbReference type="InterPro" id="IPR037523">
    <property type="entry name" value="VOC_core"/>
</dbReference>
<dbReference type="InterPro" id="IPR018146">
    <property type="entry name" value="Glyoxalase_1_CS"/>
</dbReference>
<reference evidence="3" key="1">
    <citation type="submission" date="2018-05" db="EMBL/GenBank/DDBJ databases">
        <authorList>
            <person name="Lanie J.A."/>
            <person name="Ng W.-L."/>
            <person name="Kazmierczak K.M."/>
            <person name="Andrzejewski T.M."/>
            <person name="Davidsen T.M."/>
            <person name="Wayne K.J."/>
            <person name="Tettelin H."/>
            <person name="Glass J.I."/>
            <person name="Rusch D."/>
            <person name="Podicherti R."/>
            <person name="Tsui H.-C.T."/>
            <person name="Winkler M.E."/>
        </authorList>
    </citation>
    <scope>NUCLEOTIDE SEQUENCE</scope>
</reference>
<dbReference type="GO" id="GO:0004462">
    <property type="term" value="F:lactoylglutathione lyase activity"/>
    <property type="evidence" value="ECO:0007669"/>
    <property type="project" value="InterPro"/>
</dbReference>
<keyword evidence="1" id="KW-0479">Metal-binding</keyword>
<dbReference type="Gene3D" id="3.10.180.10">
    <property type="entry name" value="2,3-Dihydroxybiphenyl 1,2-Dioxygenase, domain 1"/>
    <property type="match status" value="2"/>
</dbReference>
<dbReference type="PROSITE" id="PS51819">
    <property type="entry name" value="VOC"/>
    <property type="match status" value="2"/>
</dbReference>
<accession>A0A382K449</accession>
<dbReference type="InterPro" id="IPR029068">
    <property type="entry name" value="Glyas_Bleomycin-R_OHBP_Dase"/>
</dbReference>
<dbReference type="InterPro" id="IPR051785">
    <property type="entry name" value="MMCE/EMCE_epimerase"/>
</dbReference>
<dbReference type="SUPFAM" id="SSF54593">
    <property type="entry name" value="Glyoxalase/Bleomycin resistance protein/Dihydroxybiphenyl dioxygenase"/>
    <property type="match status" value="2"/>
</dbReference>
<dbReference type="EMBL" id="UINC01077978">
    <property type="protein sequence ID" value="SVC18605.1"/>
    <property type="molecule type" value="Genomic_DNA"/>
</dbReference>
<gene>
    <name evidence="3" type="ORF">METZ01_LOCUS271459</name>
</gene>
<protein>
    <recommendedName>
        <fullName evidence="2">VOC domain-containing protein</fullName>
    </recommendedName>
</protein>
<dbReference type="AlphaFoldDB" id="A0A382K449"/>
<name>A0A382K449_9ZZZZ</name>
<dbReference type="Pfam" id="PF00903">
    <property type="entry name" value="Glyoxalase"/>
    <property type="match status" value="2"/>
</dbReference>
<feature type="domain" description="VOC" evidence="2">
    <location>
        <begin position="9"/>
        <end position="122"/>
    </location>
</feature>
<dbReference type="GO" id="GO:0046491">
    <property type="term" value="P:L-methylmalonyl-CoA metabolic process"/>
    <property type="evidence" value="ECO:0007669"/>
    <property type="project" value="TreeGrafter"/>
</dbReference>
<dbReference type="PANTHER" id="PTHR43048">
    <property type="entry name" value="METHYLMALONYL-COA EPIMERASE"/>
    <property type="match status" value="1"/>
</dbReference>
<evidence type="ECO:0000313" key="3">
    <source>
        <dbReference type="EMBL" id="SVC18605.1"/>
    </source>
</evidence>
<proteinExistence type="predicted"/>